<proteinExistence type="predicted"/>
<protein>
    <submittedName>
        <fullName evidence="1">Uncharacterized protein</fullName>
    </submittedName>
</protein>
<gene>
    <name evidence="1" type="ORF">BYL167_LOCUS45837</name>
</gene>
<dbReference type="Proteomes" id="UP000681967">
    <property type="component" value="Unassembled WGS sequence"/>
</dbReference>
<accession>A0A8S3AR18</accession>
<dbReference type="AlphaFoldDB" id="A0A8S3AR18"/>
<comment type="caution">
    <text evidence="1">The sequence shown here is derived from an EMBL/GenBank/DDBJ whole genome shotgun (WGS) entry which is preliminary data.</text>
</comment>
<reference evidence="1" key="1">
    <citation type="submission" date="2021-02" db="EMBL/GenBank/DDBJ databases">
        <authorList>
            <person name="Nowell W R."/>
        </authorList>
    </citation>
    <scope>NUCLEOTIDE SEQUENCE</scope>
</reference>
<feature type="non-terminal residue" evidence="1">
    <location>
        <position position="63"/>
    </location>
</feature>
<dbReference type="EMBL" id="CAJOBH010128213">
    <property type="protein sequence ID" value="CAF4744413.1"/>
    <property type="molecule type" value="Genomic_DNA"/>
</dbReference>
<evidence type="ECO:0000313" key="2">
    <source>
        <dbReference type="Proteomes" id="UP000681967"/>
    </source>
</evidence>
<name>A0A8S3AR18_9BILA</name>
<organism evidence="1 2">
    <name type="scientific">Rotaria magnacalcarata</name>
    <dbReference type="NCBI Taxonomy" id="392030"/>
    <lineage>
        <taxon>Eukaryota</taxon>
        <taxon>Metazoa</taxon>
        <taxon>Spiralia</taxon>
        <taxon>Gnathifera</taxon>
        <taxon>Rotifera</taxon>
        <taxon>Eurotatoria</taxon>
        <taxon>Bdelloidea</taxon>
        <taxon>Philodinida</taxon>
        <taxon>Philodinidae</taxon>
        <taxon>Rotaria</taxon>
    </lineage>
</organism>
<evidence type="ECO:0000313" key="1">
    <source>
        <dbReference type="EMBL" id="CAF4744413.1"/>
    </source>
</evidence>
<sequence>MHSSVALYFPGVDLDLDKILPETLETSYERVKTIATHPVASAKFFNCLIISILKSLVLGGVLG</sequence>